<dbReference type="EMBL" id="FWEY01000007">
    <property type="protein sequence ID" value="SLM52490.1"/>
    <property type="molecule type" value="Genomic_DNA"/>
</dbReference>
<sequence length="182" mass="21365">MSDSIIRVGRRGSNFIDANLLVFPTKKYPKTKKRAGKKAAVPKGKKAKPIIVSKVNKEKQTLCLIKYSQMIADDLENQGKYKRMFYAFYPDYPKENFKKFVNMYYAVVKNKKFKYVAQSQEIRHLLSYFTKEAEHELLIRFINKLYHFESEHPDSVTPRVKKRCNQLLVSKNHTELFGITMG</sequence>
<keyword evidence="2" id="KW-1185">Reference proteome</keyword>
<dbReference type="OrthoDB" id="10009678at2"/>
<name>A0A1W1IHM8_9LACT</name>
<organism evidence="1 2">
    <name type="scientific">Trichococcus pasteurii</name>
    <dbReference type="NCBI Taxonomy" id="43064"/>
    <lineage>
        <taxon>Bacteria</taxon>
        <taxon>Bacillati</taxon>
        <taxon>Bacillota</taxon>
        <taxon>Bacilli</taxon>
        <taxon>Lactobacillales</taxon>
        <taxon>Carnobacteriaceae</taxon>
        <taxon>Trichococcus</taxon>
    </lineage>
</organism>
<dbReference type="RefSeq" id="WP_086943255.1">
    <property type="nucleotide sequence ID" value="NZ_FONM01000008.1"/>
</dbReference>
<protein>
    <submittedName>
        <fullName evidence="1">Uncharacterized protein</fullName>
    </submittedName>
</protein>
<evidence type="ECO:0000313" key="2">
    <source>
        <dbReference type="Proteomes" id="UP000195985"/>
    </source>
</evidence>
<accession>A0A1W1IHM8</accession>
<gene>
    <name evidence="1" type="ORF">TPAS_2184</name>
</gene>
<dbReference type="Proteomes" id="UP000195985">
    <property type="component" value="Unassembled WGS sequence"/>
</dbReference>
<reference evidence="2" key="1">
    <citation type="submission" date="2016-04" db="EMBL/GenBank/DDBJ databases">
        <authorList>
            <person name="Strepis N."/>
        </authorList>
    </citation>
    <scope>NUCLEOTIDE SEQUENCE [LARGE SCALE GENOMIC DNA]</scope>
</reference>
<dbReference type="AlphaFoldDB" id="A0A1W1IHM8"/>
<proteinExistence type="predicted"/>
<evidence type="ECO:0000313" key="1">
    <source>
        <dbReference type="EMBL" id="SLM52490.1"/>
    </source>
</evidence>